<organism evidence="15 16">
    <name type="scientific">Owenia fusiformis</name>
    <name type="common">Polychaete worm</name>
    <dbReference type="NCBI Taxonomy" id="6347"/>
    <lineage>
        <taxon>Eukaryota</taxon>
        <taxon>Metazoa</taxon>
        <taxon>Spiralia</taxon>
        <taxon>Lophotrochozoa</taxon>
        <taxon>Annelida</taxon>
        <taxon>Polychaeta</taxon>
        <taxon>Sedentaria</taxon>
        <taxon>Canalipalpata</taxon>
        <taxon>Sabellida</taxon>
        <taxon>Oweniida</taxon>
        <taxon>Oweniidae</taxon>
        <taxon>Owenia</taxon>
    </lineage>
</organism>
<dbReference type="FunFam" id="3.40.50.11660:FF:000004">
    <property type="entry name" value="Glycoprotein 3-alpha-L-fucosyltransferase A"/>
    <property type="match status" value="1"/>
</dbReference>
<keyword evidence="11" id="KW-0325">Glycoprotein</keyword>
<comment type="subcellular location">
    <subcellularLocation>
        <location evidence="1">Golgi apparatus membrane</location>
        <topology evidence="1">Single-pass type II membrane protein</topology>
    </subcellularLocation>
    <subcellularLocation>
        <location evidence="12">Golgi apparatus</location>
        <location evidence="12">Golgi stack membrane</location>
        <topology evidence="12">Single-pass type II membrane protein</topology>
    </subcellularLocation>
</comment>
<feature type="domain" description="Fucosyltransferase C-terminal" evidence="13">
    <location>
        <begin position="293"/>
        <end position="466"/>
    </location>
</feature>
<accession>A0A8S4Q6D1</accession>
<feature type="transmembrane region" description="Helical" evidence="12">
    <location>
        <begin position="59"/>
        <end position="81"/>
    </location>
</feature>
<evidence type="ECO:0000259" key="14">
    <source>
        <dbReference type="Pfam" id="PF17039"/>
    </source>
</evidence>
<dbReference type="GO" id="GO:0032580">
    <property type="term" value="C:Golgi cisterna membrane"/>
    <property type="evidence" value="ECO:0007669"/>
    <property type="project" value="UniProtKB-SubCell"/>
</dbReference>
<reference evidence="15" key="1">
    <citation type="submission" date="2022-03" db="EMBL/GenBank/DDBJ databases">
        <authorList>
            <person name="Martin C."/>
        </authorList>
    </citation>
    <scope>NUCLEOTIDE SEQUENCE</scope>
</reference>
<evidence type="ECO:0000256" key="1">
    <source>
        <dbReference type="ARBA" id="ARBA00004323"/>
    </source>
</evidence>
<dbReference type="PANTHER" id="PTHR48438:SF1">
    <property type="entry name" value="ALPHA-(1,3)-FUCOSYLTRANSFERASE C-RELATED"/>
    <property type="match status" value="1"/>
</dbReference>
<dbReference type="InterPro" id="IPR031481">
    <property type="entry name" value="Glyco_tran_10_N"/>
</dbReference>
<evidence type="ECO:0000313" key="16">
    <source>
        <dbReference type="Proteomes" id="UP000749559"/>
    </source>
</evidence>
<keyword evidence="5 12" id="KW-0808">Transferase</keyword>
<proteinExistence type="inferred from homology"/>
<comment type="caution">
    <text evidence="15">The sequence shown here is derived from an EMBL/GenBank/DDBJ whole genome shotgun (WGS) entry which is preliminary data.</text>
</comment>
<dbReference type="OrthoDB" id="427096at2759"/>
<dbReference type="InterPro" id="IPR038577">
    <property type="entry name" value="GT10-like_C_sf"/>
</dbReference>
<comment type="pathway">
    <text evidence="2">Protein modification; protein glycosylation.</text>
</comment>
<dbReference type="AlphaFoldDB" id="A0A8S4Q6D1"/>
<evidence type="ECO:0000256" key="5">
    <source>
        <dbReference type="ARBA" id="ARBA00022679"/>
    </source>
</evidence>
<keyword evidence="4 12" id="KW-0328">Glycosyltransferase</keyword>
<evidence type="ECO:0000313" key="15">
    <source>
        <dbReference type="EMBL" id="CAH1800945.1"/>
    </source>
</evidence>
<dbReference type="Gene3D" id="3.40.50.11660">
    <property type="entry name" value="Glycosyl transferase family 10, C-terminal domain"/>
    <property type="match status" value="1"/>
</dbReference>
<evidence type="ECO:0000256" key="8">
    <source>
        <dbReference type="ARBA" id="ARBA00022989"/>
    </source>
</evidence>
<dbReference type="Pfam" id="PF00852">
    <property type="entry name" value="Glyco_transf_10"/>
    <property type="match status" value="1"/>
</dbReference>
<dbReference type="Proteomes" id="UP000749559">
    <property type="component" value="Unassembled WGS sequence"/>
</dbReference>
<keyword evidence="16" id="KW-1185">Reference proteome</keyword>
<dbReference type="PANTHER" id="PTHR48438">
    <property type="entry name" value="ALPHA-(1,3)-FUCOSYLTRANSFERASE C-RELATED"/>
    <property type="match status" value="1"/>
</dbReference>
<evidence type="ECO:0000256" key="3">
    <source>
        <dbReference type="ARBA" id="ARBA00008919"/>
    </source>
</evidence>
<dbReference type="InterPro" id="IPR001503">
    <property type="entry name" value="Glyco_trans_10"/>
</dbReference>
<keyword evidence="9 12" id="KW-0333">Golgi apparatus</keyword>
<keyword evidence="10 12" id="KW-0472">Membrane</keyword>
<dbReference type="SUPFAM" id="SSF53756">
    <property type="entry name" value="UDP-Glycosyltransferase/glycogen phosphorylase"/>
    <property type="match status" value="1"/>
</dbReference>
<dbReference type="Pfam" id="PF17039">
    <property type="entry name" value="Glyco_tran_10_N"/>
    <property type="match status" value="1"/>
</dbReference>
<dbReference type="InterPro" id="IPR055270">
    <property type="entry name" value="Glyco_tran_10_C"/>
</dbReference>
<evidence type="ECO:0000256" key="7">
    <source>
        <dbReference type="ARBA" id="ARBA00022968"/>
    </source>
</evidence>
<evidence type="ECO:0000256" key="2">
    <source>
        <dbReference type="ARBA" id="ARBA00004922"/>
    </source>
</evidence>
<evidence type="ECO:0000256" key="11">
    <source>
        <dbReference type="ARBA" id="ARBA00023180"/>
    </source>
</evidence>
<name>A0A8S4Q6D1_OWEFU</name>
<keyword evidence="8 12" id="KW-1133">Transmembrane helix</keyword>
<dbReference type="EMBL" id="CAIIXF020000012">
    <property type="protein sequence ID" value="CAH1800945.1"/>
    <property type="molecule type" value="Genomic_DNA"/>
</dbReference>
<evidence type="ECO:0000256" key="9">
    <source>
        <dbReference type="ARBA" id="ARBA00023034"/>
    </source>
</evidence>
<evidence type="ECO:0000256" key="6">
    <source>
        <dbReference type="ARBA" id="ARBA00022692"/>
    </source>
</evidence>
<keyword evidence="7" id="KW-0735">Signal-anchor</keyword>
<evidence type="ECO:0000256" key="12">
    <source>
        <dbReference type="RuleBase" id="RU003832"/>
    </source>
</evidence>
<protein>
    <recommendedName>
        <fullName evidence="12">Fucosyltransferase</fullName>
        <ecNumber evidence="12">2.4.1.-</ecNumber>
    </recommendedName>
</protein>
<dbReference type="GO" id="GO:0000139">
    <property type="term" value="C:Golgi membrane"/>
    <property type="evidence" value="ECO:0007669"/>
    <property type="project" value="UniProtKB-SubCell"/>
</dbReference>
<gene>
    <name evidence="15" type="ORF">OFUS_LOCUS24780</name>
</gene>
<evidence type="ECO:0000256" key="4">
    <source>
        <dbReference type="ARBA" id="ARBA00022676"/>
    </source>
</evidence>
<dbReference type="EC" id="2.4.1.-" evidence="12"/>
<evidence type="ECO:0000256" key="10">
    <source>
        <dbReference type="ARBA" id="ARBA00023136"/>
    </source>
</evidence>
<feature type="non-terminal residue" evidence="15">
    <location>
        <position position="490"/>
    </location>
</feature>
<feature type="domain" description="Fucosyltransferase N-terminal" evidence="14">
    <location>
        <begin position="170"/>
        <end position="274"/>
    </location>
</feature>
<dbReference type="GO" id="GO:0008417">
    <property type="term" value="F:fucosyltransferase activity"/>
    <property type="evidence" value="ECO:0007669"/>
    <property type="project" value="InterPro"/>
</dbReference>
<sequence>FTAECAWPMPHTVGYIVQSVYLMFNILNTDIACRQKNRVMNDLSKVEMIKLILKMMKRCMYYLFFIATGLIIGNLIIMTLFPDKVQYGNFQSAFFKYARNYPMNNKSIESQWKYLEKRDGISDESVVDHDTIDVNLNPAAVINDTDELNETDVKRDGKSKKTKKKTDVIKILEWTKCFGHSCFPNEAFKNCGVHQCEAITDRSKLKQAQVVLFHTCKLSDLVEAGDPPKYRSPSQRWIFRCMEAPSLKWFKHQTLKDAFNFTMTTRLDSDFHVYHGIYTRNPDPPKVLPDYAKGKSKLAAWIVSHCRTHSRREVYVKRLQEHVPIDIYGKCGTKKCPNPENQYACLNYVGATYKFYIAFENSDCRDYVTEKVWRNAILKNAVPIVRGVYNNFKAILPPGSYIHTNDFKNPKALAKYLKYLDKNNTAYNEYFSWKLTYMHDRTRNKECELCKTLHETKGQVKTYKNIWNDFYSFKNNCYNYSNIAVKDFDK</sequence>
<evidence type="ECO:0000259" key="13">
    <source>
        <dbReference type="Pfam" id="PF00852"/>
    </source>
</evidence>
<comment type="similarity">
    <text evidence="3 12">Belongs to the glycosyltransferase 10 family.</text>
</comment>
<keyword evidence="6 12" id="KW-0812">Transmembrane</keyword>